<accession>A0A930VZT6</accession>
<gene>
    <name evidence="5" type="ORF">HXK26_03820</name>
</gene>
<name>A0A930VZT6_9ACTN</name>
<reference evidence="5" key="1">
    <citation type="submission" date="2020-04" db="EMBL/GenBank/DDBJ databases">
        <title>Deep metagenomics examines the oral microbiome during advanced dental caries in children, revealing novel taxa and co-occurrences with host molecules.</title>
        <authorList>
            <person name="Baker J.L."/>
            <person name="Morton J.T."/>
            <person name="Dinis M."/>
            <person name="Alvarez R."/>
            <person name="Tran N.C."/>
            <person name="Knight R."/>
            <person name="Edlund A."/>
        </authorList>
    </citation>
    <scope>NUCLEOTIDE SEQUENCE</scope>
    <source>
        <strain evidence="5">JCVI_38_bin.5</strain>
    </source>
</reference>
<protein>
    <submittedName>
        <fullName evidence="5">Helix-turn-helix transcriptional regulator</fullName>
    </submittedName>
</protein>
<dbReference type="GO" id="GO:0003700">
    <property type="term" value="F:DNA-binding transcription factor activity"/>
    <property type="evidence" value="ECO:0007669"/>
    <property type="project" value="InterPro"/>
</dbReference>
<dbReference type="GO" id="GO:0043565">
    <property type="term" value="F:sequence-specific DNA binding"/>
    <property type="evidence" value="ECO:0007669"/>
    <property type="project" value="InterPro"/>
</dbReference>
<organism evidence="5 6">
    <name type="scientific">Lancefieldella rimae</name>
    <dbReference type="NCBI Taxonomy" id="1383"/>
    <lineage>
        <taxon>Bacteria</taxon>
        <taxon>Bacillati</taxon>
        <taxon>Actinomycetota</taxon>
        <taxon>Coriobacteriia</taxon>
        <taxon>Coriobacteriales</taxon>
        <taxon>Atopobiaceae</taxon>
        <taxon>Lancefieldella</taxon>
    </lineage>
</organism>
<evidence type="ECO:0000313" key="5">
    <source>
        <dbReference type="EMBL" id="MBF4807803.1"/>
    </source>
</evidence>
<dbReference type="InterPro" id="IPR009057">
    <property type="entry name" value="Homeodomain-like_sf"/>
</dbReference>
<dbReference type="Pfam" id="PF12833">
    <property type="entry name" value="HTH_18"/>
    <property type="match status" value="1"/>
</dbReference>
<keyword evidence="2" id="KW-0238">DNA-binding</keyword>
<evidence type="ECO:0000256" key="1">
    <source>
        <dbReference type="ARBA" id="ARBA00023015"/>
    </source>
</evidence>
<dbReference type="SUPFAM" id="SSF46689">
    <property type="entry name" value="Homeodomain-like"/>
    <property type="match status" value="1"/>
</dbReference>
<dbReference type="Gene3D" id="1.10.10.60">
    <property type="entry name" value="Homeodomain-like"/>
    <property type="match status" value="2"/>
</dbReference>
<dbReference type="EMBL" id="JABZGW010000135">
    <property type="protein sequence ID" value="MBF4807803.1"/>
    <property type="molecule type" value="Genomic_DNA"/>
</dbReference>
<dbReference type="PANTHER" id="PTHR43280:SF2">
    <property type="entry name" value="HTH-TYPE TRANSCRIPTIONAL REGULATOR EXSA"/>
    <property type="match status" value="1"/>
</dbReference>
<dbReference type="PROSITE" id="PS01124">
    <property type="entry name" value="HTH_ARAC_FAMILY_2"/>
    <property type="match status" value="1"/>
</dbReference>
<evidence type="ECO:0000256" key="3">
    <source>
        <dbReference type="ARBA" id="ARBA00023163"/>
    </source>
</evidence>
<dbReference type="PANTHER" id="PTHR43280">
    <property type="entry name" value="ARAC-FAMILY TRANSCRIPTIONAL REGULATOR"/>
    <property type="match status" value="1"/>
</dbReference>
<keyword evidence="3" id="KW-0804">Transcription</keyword>
<evidence type="ECO:0000259" key="4">
    <source>
        <dbReference type="PROSITE" id="PS01124"/>
    </source>
</evidence>
<comment type="caution">
    <text evidence="5">The sequence shown here is derived from an EMBL/GenBank/DDBJ whole genome shotgun (WGS) entry which is preliminary data.</text>
</comment>
<keyword evidence="1" id="KW-0805">Transcription regulation</keyword>
<feature type="domain" description="HTH araC/xylS-type" evidence="4">
    <location>
        <begin position="270"/>
        <end position="368"/>
    </location>
</feature>
<sequence>MDNRTENLLHLTETSLITKWYRNLSSGKAKELVIDPMVKKDESTNWAEIHAMFDPAVEAIHGIHHTQAIEKGLISPKDIRPHGDTWIIDPAYGFGEYWYHIVDSDIVVVSMSVSLRERVVMHGWSTGMVGFGCYMEDMPMFFIDSFGQRHPSLIGYALGEHYFQQIIEADAKFSSYSISLLPSAIPRLAGILQVTSEQLLQAIGLLNGYHDIPALTSAVTELGNARLCRSVATSYYRAKVTECFALLVSESKRCTHDCQAYSAVDERLYKYISLYIKSNVAKDLSTRALSSVFHVSESRMIDAFKKVVNKTPQEYVREQRIEYAQRLLAKTDLSIRQIAEAVGYSNQGSFSETFKALSCCTPSRYRAIRK</sequence>
<evidence type="ECO:0000313" key="6">
    <source>
        <dbReference type="Proteomes" id="UP000698335"/>
    </source>
</evidence>
<dbReference type="SMART" id="SM00342">
    <property type="entry name" value="HTH_ARAC"/>
    <property type="match status" value="1"/>
</dbReference>
<dbReference type="Proteomes" id="UP000698335">
    <property type="component" value="Unassembled WGS sequence"/>
</dbReference>
<dbReference type="AlphaFoldDB" id="A0A930VZT6"/>
<evidence type="ECO:0000256" key="2">
    <source>
        <dbReference type="ARBA" id="ARBA00023125"/>
    </source>
</evidence>
<proteinExistence type="predicted"/>
<dbReference type="InterPro" id="IPR018060">
    <property type="entry name" value="HTH_AraC"/>
</dbReference>